<dbReference type="InterPro" id="IPR003587">
    <property type="entry name" value="Hint_dom_N"/>
</dbReference>
<sequence length="266" mass="29349">MDKSQYFSFSDTVRDSNRERPQSTTSGAVEIVRHSYTERPQPPTSRIEAPSKEGCFSARSLVTLEGDEKIPVSELMSGHRVLCMDADGRFTYSDFLTYLDKDCAAVTEFRVLETQNPPRRLALTASHLVFVADDLNVPPKDFCPMFASLVQPGKCILIAGADEPQPARVVSVTTHIDSGAFAPLTGHGTLIVDDVVVSCFAVVQSHHLAQLVFWPLRLYHSVGSLGVQAEGMHWYSKMLYSLGKLFLNKKEFHPIEAQGGTEASTL</sequence>
<keyword evidence="12" id="KW-1185">Reference proteome</keyword>
<dbReference type="Pfam" id="PF01079">
    <property type="entry name" value="Hint"/>
    <property type="match status" value="1"/>
</dbReference>
<protein>
    <submittedName>
        <fullName evidence="11">Uncharacterized protein</fullName>
    </submittedName>
</protein>
<dbReference type="GO" id="GO:0007224">
    <property type="term" value="P:smoothened signaling pathway"/>
    <property type="evidence" value="ECO:0007669"/>
    <property type="project" value="TreeGrafter"/>
</dbReference>
<evidence type="ECO:0000256" key="4">
    <source>
        <dbReference type="ARBA" id="ARBA00022729"/>
    </source>
</evidence>
<evidence type="ECO:0000259" key="10">
    <source>
        <dbReference type="SMART" id="SM00306"/>
    </source>
</evidence>
<feature type="compositionally biased region" description="Basic and acidic residues" evidence="8">
    <location>
        <begin position="12"/>
        <end position="21"/>
    </location>
</feature>
<keyword evidence="5" id="KW-0256">Endoplasmic reticulum</keyword>
<dbReference type="AlphaFoldDB" id="A0AAV7U815"/>
<feature type="compositionally biased region" description="Polar residues" evidence="8">
    <location>
        <begin position="1"/>
        <end position="11"/>
    </location>
</feature>
<dbReference type="GO" id="GO:0016540">
    <property type="term" value="P:protein autoprocessing"/>
    <property type="evidence" value="ECO:0007669"/>
    <property type="project" value="InterPro"/>
</dbReference>
<dbReference type="PRINTS" id="PR00632">
    <property type="entry name" value="SONICHHOG"/>
</dbReference>
<evidence type="ECO:0000256" key="7">
    <source>
        <dbReference type="ARBA" id="ARBA00023034"/>
    </source>
</evidence>
<dbReference type="EMBL" id="JANPWB010000005">
    <property type="protein sequence ID" value="KAJ1183923.1"/>
    <property type="molecule type" value="Genomic_DNA"/>
</dbReference>
<dbReference type="GO" id="GO:0001708">
    <property type="term" value="P:cell fate specification"/>
    <property type="evidence" value="ECO:0007669"/>
    <property type="project" value="TreeGrafter"/>
</dbReference>
<dbReference type="InterPro" id="IPR003586">
    <property type="entry name" value="Hint_dom_C"/>
</dbReference>
<dbReference type="Gene3D" id="2.170.16.10">
    <property type="entry name" value="Hedgehog/Intein (Hint) domain"/>
    <property type="match status" value="1"/>
</dbReference>
<dbReference type="GO" id="GO:0005615">
    <property type="term" value="C:extracellular space"/>
    <property type="evidence" value="ECO:0007669"/>
    <property type="project" value="TreeGrafter"/>
</dbReference>
<evidence type="ECO:0000256" key="2">
    <source>
        <dbReference type="ARBA" id="ARBA00004586"/>
    </source>
</evidence>
<evidence type="ECO:0000256" key="6">
    <source>
        <dbReference type="ARBA" id="ARBA00022833"/>
    </source>
</evidence>
<evidence type="ECO:0000259" key="9">
    <source>
        <dbReference type="SMART" id="SM00305"/>
    </source>
</evidence>
<dbReference type="SMART" id="SM00305">
    <property type="entry name" value="HintC"/>
    <property type="match status" value="1"/>
</dbReference>
<dbReference type="PANTHER" id="PTHR11889">
    <property type="entry name" value="HEDGEHOG"/>
    <property type="match status" value="1"/>
</dbReference>
<feature type="domain" description="Hint" evidence="9">
    <location>
        <begin position="161"/>
        <end position="205"/>
    </location>
</feature>
<evidence type="ECO:0000256" key="8">
    <source>
        <dbReference type="SAM" id="MobiDB-lite"/>
    </source>
</evidence>
<dbReference type="FunFam" id="2.170.16.10:FF:000001">
    <property type="entry name" value="Indian hedgehog"/>
    <property type="match status" value="1"/>
</dbReference>
<dbReference type="InterPro" id="IPR001657">
    <property type="entry name" value="Hedgehog"/>
</dbReference>
<accession>A0AAV7U815</accession>
<dbReference type="Proteomes" id="UP001066276">
    <property type="component" value="Chromosome 3_1"/>
</dbReference>
<dbReference type="GO" id="GO:0000139">
    <property type="term" value="C:Golgi membrane"/>
    <property type="evidence" value="ECO:0007669"/>
    <property type="project" value="UniProtKB-SubCell"/>
</dbReference>
<comment type="subcellular location">
    <subcellularLocation>
        <location evidence="2">Endoplasmic reticulum membrane</location>
    </subcellularLocation>
    <subcellularLocation>
        <location evidence="1">Golgi apparatus membrane</location>
    </subcellularLocation>
</comment>
<evidence type="ECO:0000256" key="3">
    <source>
        <dbReference type="ARBA" id="ARBA00022473"/>
    </source>
</evidence>
<comment type="caution">
    <text evidence="11">The sequence shown here is derived from an EMBL/GenBank/DDBJ whole genome shotgun (WGS) entry which is preliminary data.</text>
</comment>
<evidence type="ECO:0000313" key="11">
    <source>
        <dbReference type="EMBL" id="KAJ1183923.1"/>
    </source>
</evidence>
<proteinExistence type="predicted"/>
<evidence type="ECO:0000256" key="1">
    <source>
        <dbReference type="ARBA" id="ARBA00004394"/>
    </source>
</evidence>
<organism evidence="11 12">
    <name type="scientific">Pleurodeles waltl</name>
    <name type="common">Iberian ribbed newt</name>
    <dbReference type="NCBI Taxonomy" id="8319"/>
    <lineage>
        <taxon>Eukaryota</taxon>
        <taxon>Metazoa</taxon>
        <taxon>Chordata</taxon>
        <taxon>Craniata</taxon>
        <taxon>Vertebrata</taxon>
        <taxon>Euteleostomi</taxon>
        <taxon>Amphibia</taxon>
        <taxon>Batrachia</taxon>
        <taxon>Caudata</taxon>
        <taxon>Salamandroidea</taxon>
        <taxon>Salamandridae</taxon>
        <taxon>Pleurodelinae</taxon>
        <taxon>Pleurodeles</taxon>
    </lineage>
</organism>
<dbReference type="SMART" id="SM00306">
    <property type="entry name" value="HintN"/>
    <property type="match status" value="1"/>
</dbReference>
<reference evidence="11" key="1">
    <citation type="journal article" date="2022" name="bioRxiv">
        <title>Sequencing and chromosome-scale assembly of the giantPleurodeles waltlgenome.</title>
        <authorList>
            <person name="Brown T."/>
            <person name="Elewa A."/>
            <person name="Iarovenko S."/>
            <person name="Subramanian E."/>
            <person name="Araus A.J."/>
            <person name="Petzold A."/>
            <person name="Susuki M."/>
            <person name="Suzuki K.-i.T."/>
            <person name="Hayashi T."/>
            <person name="Toyoda A."/>
            <person name="Oliveira C."/>
            <person name="Osipova E."/>
            <person name="Leigh N.D."/>
            <person name="Simon A."/>
            <person name="Yun M.H."/>
        </authorList>
    </citation>
    <scope>NUCLEOTIDE SEQUENCE</scope>
    <source>
        <strain evidence="11">20211129_DDA</strain>
        <tissue evidence="11">Liver</tissue>
    </source>
</reference>
<dbReference type="InterPro" id="IPR036844">
    <property type="entry name" value="Hint_dom_sf"/>
</dbReference>
<dbReference type="GO" id="GO:0005789">
    <property type="term" value="C:endoplasmic reticulum membrane"/>
    <property type="evidence" value="ECO:0007669"/>
    <property type="project" value="UniProtKB-SubCell"/>
</dbReference>
<dbReference type="PANTHER" id="PTHR11889:SF39">
    <property type="entry name" value="INDIAN HEDGEHOG PROTEIN"/>
    <property type="match status" value="1"/>
</dbReference>
<feature type="domain" description="Hint" evidence="10">
    <location>
        <begin position="53"/>
        <end position="160"/>
    </location>
</feature>
<dbReference type="GO" id="GO:0010468">
    <property type="term" value="P:regulation of gene expression"/>
    <property type="evidence" value="ECO:0007669"/>
    <property type="project" value="TreeGrafter"/>
</dbReference>
<dbReference type="InterPro" id="IPR050387">
    <property type="entry name" value="Hedgehog_Signaling"/>
</dbReference>
<gene>
    <name evidence="11" type="ORF">NDU88_000733</name>
</gene>
<keyword evidence="3" id="KW-0217">Developmental protein</keyword>
<dbReference type="GO" id="GO:0007267">
    <property type="term" value="P:cell-cell signaling"/>
    <property type="evidence" value="ECO:0007669"/>
    <property type="project" value="InterPro"/>
</dbReference>
<dbReference type="InterPro" id="IPR001767">
    <property type="entry name" value="Hedgehog_Hint"/>
</dbReference>
<evidence type="ECO:0000313" key="12">
    <source>
        <dbReference type="Proteomes" id="UP001066276"/>
    </source>
</evidence>
<keyword evidence="6" id="KW-0862">Zinc</keyword>
<feature type="region of interest" description="Disordered" evidence="8">
    <location>
        <begin position="1"/>
        <end position="50"/>
    </location>
</feature>
<name>A0AAV7U815_PLEWA</name>
<keyword evidence="4" id="KW-0732">Signal</keyword>
<dbReference type="CDD" id="cd00081">
    <property type="entry name" value="Hint"/>
    <property type="match status" value="1"/>
</dbReference>
<evidence type="ECO:0000256" key="5">
    <source>
        <dbReference type="ARBA" id="ARBA00022824"/>
    </source>
</evidence>
<dbReference type="GO" id="GO:0005113">
    <property type="term" value="F:patched binding"/>
    <property type="evidence" value="ECO:0007669"/>
    <property type="project" value="TreeGrafter"/>
</dbReference>
<dbReference type="GO" id="GO:0005509">
    <property type="term" value="F:calcium ion binding"/>
    <property type="evidence" value="ECO:0007669"/>
    <property type="project" value="TreeGrafter"/>
</dbReference>
<keyword evidence="7" id="KW-0333">Golgi apparatus</keyword>
<dbReference type="SUPFAM" id="SSF51294">
    <property type="entry name" value="Hedgehog/intein (Hint) domain"/>
    <property type="match status" value="1"/>
</dbReference>